<sequence length="313" mass="35412">MTNPLVGPSALRDLIHPQFHQNNFPEELYIKNELGIRLDKGTTRHCLYSPRPLTVRPLIDDQICRLNLTPAGCPLGPLHCPLRHTTPSILNFQPPKQLPTHPRDRERLATVCKHWLRGLCKKGDACEFLHEYNLRRMPECWWFAKYGYCSAGDECLYAHPKERKVECPDYNRGFCKLGPYMPPQTRPARRMSAVSDGILSSRSRLLQGPSRVIVRSPKPSLPPPKAYEPPEPPSQRELGPPPPGYGRYADFDRSAAGGGPPHGPGQSGPRRNLDEVLCFKCGEKGHYANHCRNRNVPGNRGGVERRRYNGDDY</sequence>
<keyword evidence="2" id="KW-1185">Reference proteome</keyword>
<reference evidence="1" key="1">
    <citation type="submission" date="2021-03" db="EMBL/GenBank/DDBJ databases">
        <title>Evolutionary priming and transition to the ectomycorrhizal habit in an iconic lineage of mushroom-forming fungi: is preadaptation a requirement?</title>
        <authorList>
            <consortium name="DOE Joint Genome Institute"/>
            <person name="Looney B.P."/>
            <person name="Miyauchi S."/>
            <person name="Morin E."/>
            <person name="Drula E."/>
            <person name="Courty P.E."/>
            <person name="Chicoki N."/>
            <person name="Fauchery L."/>
            <person name="Kohler A."/>
            <person name="Kuo A."/>
            <person name="LaButti K."/>
            <person name="Pangilinan J."/>
            <person name="Lipzen A."/>
            <person name="Riley R."/>
            <person name="Andreopoulos W."/>
            <person name="He G."/>
            <person name="Johnson J."/>
            <person name="Barry K.W."/>
            <person name="Grigoriev I.V."/>
            <person name="Nagy L."/>
            <person name="Hibbett D."/>
            <person name="Henrissat B."/>
            <person name="Matheny P.B."/>
            <person name="Labbe J."/>
            <person name="Martin A.F."/>
        </authorList>
    </citation>
    <scope>NUCLEOTIDE SEQUENCE</scope>
    <source>
        <strain evidence="1">BPL698</strain>
    </source>
</reference>
<dbReference type="EMBL" id="JAGFNK010000003">
    <property type="protein sequence ID" value="KAI9513027.1"/>
    <property type="molecule type" value="Genomic_DNA"/>
</dbReference>
<dbReference type="Proteomes" id="UP001207468">
    <property type="component" value="Unassembled WGS sequence"/>
</dbReference>
<gene>
    <name evidence="1" type="ORF">F5148DRAFT_461939</name>
</gene>
<accession>A0ACC0UPJ9</accession>
<name>A0ACC0UPJ9_9AGAM</name>
<organism evidence="1 2">
    <name type="scientific">Russula earlei</name>
    <dbReference type="NCBI Taxonomy" id="71964"/>
    <lineage>
        <taxon>Eukaryota</taxon>
        <taxon>Fungi</taxon>
        <taxon>Dikarya</taxon>
        <taxon>Basidiomycota</taxon>
        <taxon>Agaricomycotina</taxon>
        <taxon>Agaricomycetes</taxon>
        <taxon>Russulales</taxon>
        <taxon>Russulaceae</taxon>
        <taxon>Russula</taxon>
    </lineage>
</organism>
<evidence type="ECO:0000313" key="2">
    <source>
        <dbReference type="Proteomes" id="UP001207468"/>
    </source>
</evidence>
<protein>
    <submittedName>
        <fullName evidence="1">Uncharacterized protein</fullName>
    </submittedName>
</protein>
<proteinExistence type="predicted"/>
<comment type="caution">
    <text evidence="1">The sequence shown here is derived from an EMBL/GenBank/DDBJ whole genome shotgun (WGS) entry which is preliminary data.</text>
</comment>
<evidence type="ECO:0000313" key="1">
    <source>
        <dbReference type="EMBL" id="KAI9513027.1"/>
    </source>
</evidence>